<keyword evidence="3" id="KW-1185">Reference proteome</keyword>
<evidence type="ECO:0000256" key="1">
    <source>
        <dbReference type="SAM" id="Coils"/>
    </source>
</evidence>
<dbReference type="EMBL" id="CP109135">
    <property type="protein sequence ID" value="WSD11966.1"/>
    <property type="molecule type" value="Genomic_DNA"/>
</dbReference>
<gene>
    <name evidence="2" type="ORF">OHB35_01370</name>
</gene>
<keyword evidence="1" id="KW-0175">Coiled coil</keyword>
<evidence type="ECO:0000313" key="3">
    <source>
        <dbReference type="Proteomes" id="UP001340816"/>
    </source>
</evidence>
<proteinExistence type="predicted"/>
<evidence type="ECO:0000313" key="2">
    <source>
        <dbReference type="EMBL" id="WSD11966.1"/>
    </source>
</evidence>
<name>A0ABZ1H360_STRPH</name>
<dbReference type="Proteomes" id="UP001340816">
    <property type="component" value="Chromosome"/>
</dbReference>
<sequence length="544" mass="60364">MPDGGRRTRQWSQLEGATEQDNEVAALLRSWMDGAQLTLNDLESRLTPEHFSNGHIPSRSTISVRLKGKGLDGDFIQAVADACSKDAADRQRLLQQVATLTSRRARLSPPQGAPRVPDPAALANELIAVQRQSLTLQDKLGRALDRAAELERECSTSNRMVMVLLTMVDKLQYRITTLTAKRDKLRDHAPQPQRLDTVHEQLARSEEQRQDAEAALKRAQDERGKAERLAEEAAEQVRCLTEELDRLRGRAGQPDNPQPLIADDPALSEADDIDAAADDIDDALAKASRHLDDGAQRLDRLAHELHQDEALDNSVAATTGSHERAEQSGAKDPDHLLQEVLQLFREISKRSTFAEFVLEQSAEDTVEMLNLLLHSDEDFELAFDMLDIVATKGAPTHICAFLVELRARGNGDSYAYYLLNVIGKERNFPQITDILSALRESQQAADAYQMLTAVGREHPYWFLPSILSNLSRADGMWVIEAVAAERNPADINIIRTTMRGHGHEHYAELLSAPLSHKQTSLAATDPAWTELGPAHDTLGQQLTV</sequence>
<organism evidence="2 3">
    <name type="scientific">Streptomyces phaeochromogenes</name>
    <dbReference type="NCBI Taxonomy" id="1923"/>
    <lineage>
        <taxon>Bacteria</taxon>
        <taxon>Bacillati</taxon>
        <taxon>Actinomycetota</taxon>
        <taxon>Actinomycetes</taxon>
        <taxon>Kitasatosporales</taxon>
        <taxon>Streptomycetaceae</taxon>
        <taxon>Streptomyces</taxon>
        <taxon>Streptomyces phaeochromogenes group</taxon>
    </lineage>
</organism>
<dbReference type="RefSeq" id="WP_326757509.1">
    <property type="nucleotide sequence ID" value="NZ_CP109135.1"/>
</dbReference>
<protein>
    <submittedName>
        <fullName evidence="2">Uncharacterized protein</fullName>
    </submittedName>
</protein>
<accession>A0ABZ1H360</accession>
<feature type="coiled-coil region" evidence="1">
    <location>
        <begin position="195"/>
        <end position="250"/>
    </location>
</feature>
<reference evidence="2 3" key="1">
    <citation type="submission" date="2022-10" db="EMBL/GenBank/DDBJ databases">
        <title>The complete genomes of actinobacterial strains from the NBC collection.</title>
        <authorList>
            <person name="Joergensen T.S."/>
            <person name="Alvarez Arevalo M."/>
            <person name="Sterndorff E.B."/>
            <person name="Faurdal D."/>
            <person name="Vuksanovic O."/>
            <person name="Mourched A.-S."/>
            <person name="Charusanti P."/>
            <person name="Shaw S."/>
            <person name="Blin K."/>
            <person name="Weber T."/>
        </authorList>
    </citation>
    <scope>NUCLEOTIDE SEQUENCE [LARGE SCALE GENOMIC DNA]</scope>
    <source>
        <strain evidence="2 3">NBC 01752</strain>
    </source>
</reference>